<dbReference type="Gene3D" id="6.20.330.10">
    <property type="match status" value="1"/>
</dbReference>
<feature type="compositionally biased region" description="Low complexity" evidence="5">
    <location>
        <begin position="370"/>
        <end position="383"/>
    </location>
</feature>
<evidence type="ECO:0000313" key="8">
    <source>
        <dbReference type="Proteomes" id="UP000244224"/>
    </source>
</evidence>
<dbReference type="InterPro" id="IPR033855">
    <property type="entry name" value="Protein_C"/>
</dbReference>
<dbReference type="Pfam" id="PF01343">
    <property type="entry name" value="Peptidase_S49"/>
    <property type="match status" value="1"/>
</dbReference>
<dbReference type="CDD" id="cd07022">
    <property type="entry name" value="S49_Sppa_36K_type"/>
    <property type="match status" value="1"/>
</dbReference>
<dbReference type="EMBL" id="QBKP01000008">
    <property type="protein sequence ID" value="PTX49050.1"/>
    <property type="molecule type" value="Genomic_DNA"/>
</dbReference>
<evidence type="ECO:0000313" key="7">
    <source>
        <dbReference type="EMBL" id="PTX49050.1"/>
    </source>
</evidence>
<evidence type="ECO:0000256" key="3">
    <source>
        <dbReference type="ARBA" id="ARBA00022801"/>
    </source>
</evidence>
<evidence type="ECO:0000256" key="1">
    <source>
        <dbReference type="ARBA" id="ARBA00008683"/>
    </source>
</evidence>
<comment type="similarity">
    <text evidence="1">Belongs to the peptidase S49 family.</text>
</comment>
<evidence type="ECO:0000256" key="4">
    <source>
        <dbReference type="ARBA" id="ARBA00022825"/>
    </source>
</evidence>
<dbReference type="PANTHER" id="PTHR33209:SF1">
    <property type="entry name" value="PEPTIDASE S49 DOMAIN-CONTAINING PROTEIN"/>
    <property type="match status" value="1"/>
</dbReference>
<evidence type="ECO:0000256" key="5">
    <source>
        <dbReference type="SAM" id="MobiDB-lite"/>
    </source>
</evidence>
<keyword evidence="3" id="KW-0378">Hydrolase</keyword>
<comment type="caution">
    <text evidence="7">The sequence shown here is derived from an EMBL/GenBank/DDBJ whole genome shotgun (WGS) entry which is preliminary data.</text>
</comment>
<evidence type="ECO:0000256" key="2">
    <source>
        <dbReference type="ARBA" id="ARBA00022670"/>
    </source>
</evidence>
<dbReference type="SUPFAM" id="SSF52096">
    <property type="entry name" value="ClpP/crotonase"/>
    <property type="match status" value="1"/>
</dbReference>
<organism evidence="7 8">
    <name type="scientific">Gemmobacter caeni</name>
    <dbReference type="NCBI Taxonomy" id="589035"/>
    <lineage>
        <taxon>Bacteria</taxon>
        <taxon>Pseudomonadati</taxon>
        <taxon>Pseudomonadota</taxon>
        <taxon>Alphaproteobacteria</taxon>
        <taxon>Rhodobacterales</taxon>
        <taxon>Paracoccaceae</taxon>
        <taxon>Gemmobacter</taxon>
    </lineage>
</organism>
<sequence length="442" mass="47814">MKNTSILSRFQNEVAMLNATQQPWFEHCVHAAAEFLVKMEEDQGSTQVAASGFWYSEDDWRSAYRPYDVQDGILRIPVRGVMLNGYPWATQWATGYEYILEAMKRGMADPDVKGIALIIDSPGGMVSGNFDLVDDIFGMRGTKPIRAYASDSAYSAAYSIASAADTITVSRSGGVGSVGVVTMHVDMSAAMEKYGYKITFIYRGKHKTDGNPYEALPDDVRDRIQARIDSTYSEFVGIVARNRGMDEEAVRKTEALTYSAQEALDIGFADKIGRTDSEITAFAATFNQRKDEAMADNNEAQTITTEDVNKARAEGATAERTRISAILGSDEAKKRPTIAMKFALNEKFASLDAAAVNEMLGSLPEEKQEQPAQEKPQAATTTAGAGVQGAIFDAAMAATQPGHVSTDGKATEGGTKTEADQAAEDRALRQAAGLAGFNDNTK</sequence>
<feature type="compositionally biased region" description="Basic and acidic residues" evidence="5">
    <location>
        <begin position="415"/>
        <end position="428"/>
    </location>
</feature>
<evidence type="ECO:0000259" key="6">
    <source>
        <dbReference type="Pfam" id="PF01343"/>
    </source>
</evidence>
<name>A0A2T6AZ16_9RHOB</name>
<feature type="region of interest" description="Disordered" evidence="5">
    <location>
        <begin position="364"/>
        <end position="383"/>
    </location>
</feature>
<dbReference type="Gene3D" id="3.90.226.10">
    <property type="entry name" value="2-enoyl-CoA Hydratase, Chain A, domain 1"/>
    <property type="match status" value="1"/>
</dbReference>
<dbReference type="InterPro" id="IPR002142">
    <property type="entry name" value="Peptidase_S49"/>
</dbReference>
<gene>
    <name evidence="7" type="ORF">C8N34_108160</name>
</gene>
<dbReference type="PANTHER" id="PTHR33209">
    <property type="entry name" value="PROTEASE 4"/>
    <property type="match status" value="1"/>
</dbReference>
<dbReference type="OrthoDB" id="266140at2"/>
<dbReference type="GO" id="GO:0006508">
    <property type="term" value="P:proteolysis"/>
    <property type="evidence" value="ECO:0007669"/>
    <property type="project" value="UniProtKB-KW"/>
</dbReference>
<keyword evidence="8" id="KW-1185">Reference proteome</keyword>
<feature type="region of interest" description="Disordered" evidence="5">
    <location>
        <begin position="392"/>
        <end position="442"/>
    </location>
</feature>
<dbReference type="InterPro" id="IPR029045">
    <property type="entry name" value="ClpP/crotonase-like_dom_sf"/>
</dbReference>
<dbReference type="AlphaFoldDB" id="A0A2T6AZ16"/>
<accession>A0A2T6AZ16</accession>
<dbReference type="GO" id="GO:0008236">
    <property type="term" value="F:serine-type peptidase activity"/>
    <property type="evidence" value="ECO:0007669"/>
    <property type="project" value="UniProtKB-KW"/>
</dbReference>
<dbReference type="Proteomes" id="UP000244224">
    <property type="component" value="Unassembled WGS sequence"/>
</dbReference>
<reference evidence="7 8" key="1">
    <citation type="submission" date="2018-04" db="EMBL/GenBank/DDBJ databases">
        <title>Genomic Encyclopedia of Archaeal and Bacterial Type Strains, Phase II (KMG-II): from individual species to whole genera.</title>
        <authorList>
            <person name="Goeker M."/>
        </authorList>
    </citation>
    <scope>NUCLEOTIDE SEQUENCE [LARGE SCALE GENOMIC DNA]</scope>
    <source>
        <strain evidence="7 8">DSM 21823</strain>
    </source>
</reference>
<protein>
    <submittedName>
        <fullName evidence="7">Signal peptide peptidase SppA</fullName>
    </submittedName>
</protein>
<dbReference type="RefSeq" id="WP_108129320.1">
    <property type="nucleotide sequence ID" value="NZ_QBKP01000008.1"/>
</dbReference>
<keyword evidence="4" id="KW-0720">Serine protease</keyword>
<keyword evidence="2" id="KW-0645">Protease</keyword>
<proteinExistence type="inferred from homology"/>
<feature type="domain" description="Peptidase S49" evidence="6">
    <location>
        <begin position="142"/>
        <end position="283"/>
    </location>
</feature>